<dbReference type="CDD" id="cd02860">
    <property type="entry name" value="E_set_Pullulanase"/>
    <property type="match status" value="1"/>
</dbReference>
<dbReference type="Gene3D" id="3.20.20.80">
    <property type="entry name" value="Glycosidases"/>
    <property type="match status" value="1"/>
</dbReference>
<sequence length="659" mass="74629">MSVQKELEVVTDYGDLAVTNGISVFDSAFDDAFYYGGNDLGATYSPEKTFFRLWAPTASEAKIVFYNNWNDGPVREMPMTRDIQGTWVHEATGDCKGIYYTYRVRVGLDWNEAADPYAKVVGVNGDRAVVLDLRSTDPKGWSTEKPQLDSPVDAVIYELHLRDLSTHPDSGVLYPGKYLGLVEKDTRGPNGIPTGLDYIAGLGVTHVQLLPIYDYSTQSVDETKLHLPHYNWGYDPKNYNVPEGSYSTDPYTPGTRITELKRCVQALHDRGLRVIMDVVYNHVYDGYLVNFTKLVPGYYLRYRADGSFSNGSFCGNECATERRMMRKFIVDSVVHWVQEYHMDGFRFDLMGLMDTDTMNEIRRRLDEIDPTILMIGEGWNMETVLPGEQRAHQGNAWKMPRIAHFNDGLRDSVKGSTFIHGSQGFISGEAGMEEGVKRGIVGGIDYGGSIRQFAQEPVQNVNYVECHDNHTLWDKLQLSSGQKTEEQRRWMHRLASAIVLTSQGIPFLHAGQEFMRTKNGDENSYKSPVEVNWLDWERCAEHQNDVLYVASLIHLRKSHPAFRLRTAQEIREHLFFEDAPEHAVAYTLRNHAGGDPARHLYVLYNANAESQSFKLPDLGAWEVCYGSEWVEALEAGKGILRVNGIGMVVLRTSNHISNL</sequence>
<evidence type="ECO:0000313" key="4">
    <source>
        <dbReference type="Proteomes" id="UP000681162"/>
    </source>
</evidence>
<dbReference type="InterPro" id="IPR011840">
    <property type="entry name" value="PulA_typeI"/>
</dbReference>
<dbReference type="Gene3D" id="2.60.40.1180">
    <property type="entry name" value="Golgi alpha-mannosidase II"/>
    <property type="match status" value="1"/>
</dbReference>
<comment type="similarity">
    <text evidence="1">Belongs to the glycosyl hydrolase 13 family.</text>
</comment>
<dbReference type="InterPro" id="IPR013780">
    <property type="entry name" value="Glyco_hydro_b"/>
</dbReference>
<dbReference type="SUPFAM" id="SSF51445">
    <property type="entry name" value="(Trans)glycosidases"/>
    <property type="match status" value="1"/>
</dbReference>
<dbReference type="Pfam" id="PF02922">
    <property type="entry name" value="CBM_48"/>
    <property type="match status" value="1"/>
</dbReference>
<gene>
    <name evidence="3" type="primary">pulA</name>
    <name evidence="3" type="ORF">J41TS12_43820</name>
</gene>
<dbReference type="PANTHER" id="PTHR43002">
    <property type="entry name" value="GLYCOGEN DEBRANCHING ENZYME"/>
    <property type="match status" value="1"/>
</dbReference>
<dbReference type="EMBL" id="BORR01000023">
    <property type="protein sequence ID" value="GIO39521.1"/>
    <property type="molecule type" value="Genomic_DNA"/>
</dbReference>
<dbReference type="Proteomes" id="UP000681162">
    <property type="component" value="Unassembled WGS sequence"/>
</dbReference>
<evidence type="ECO:0000259" key="2">
    <source>
        <dbReference type="SMART" id="SM00642"/>
    </source>
</evidence>
<dbReference type="AlphaFoldDB" id="A0A920CGN7"/>
<protein>
    <submittedName>
        <fullName evidence="3">Type I pullulanase</fullName>
    </submittedName>
</protein>
<dbReference type="InterPro" id="IPR013783">
    <property type="entry name" value="Ig-like_fold"/>
</dbReference>
<dbReference type="GO" id="GO:0005975">
    <property type="term" value="P:carbohydrate metabolic process"/>
    <property type="evidence" value="ECO:0007669"/>
    <property type="project" value="InterPro"/>
</dbReference>
<dbReference type="Gene3D" id="2.60.40.10">
    <property type="entry name" value="Immunoglobulins"/>
    <property type="match status" value="1"/>
</dbReference>
<proteinExistence type="inferred from homology"/>
<evidence type="ECO:0000256" key="1">
    <source>
        <dbReference type="ARBA" id="ARBA00008061"/>
    </source>
</evidence>
<dbReference type="NCBIfam" id="TIGR02104">
    <property type="entry name" value="pulA_typeI"/>
    <property type="match status" value="1"/>
</dbReference>
<dbReference type="SUPFAM" id="SSF81296">
    <property type="entry name" value="E set domains"/>
    <property type="match status" value="1"/>
</dbReference>
<dbReference type="InterPro" id="IPR004193">
    <property type="entry name" value="Glyco_hydro_13_N"/>
</dbReference>
<evidence type="ECO:0000313" key="3">
    <source>
        <dbReference type="EMBL" id="GIO39521.1"/>
    </source>
</evidence>
<dbReference type="InterPro" id="IPR006047">
    <property type="entry name" value="GH13_cat_dom"/>
</dbReference>
<dbReference type="RefSeq" id="WP_212942841.1">
    <property type="nucleotide sequence ID" value="NZ_BORR01000023.1"/>
</dbReference>
<dbReference type="SMART" id="SM00642">
    <property type="entry name" value="Aamy"/>
    <property type="match status" value="1"/>
</dbReference>
<dbReference type="Pfam" id="PF00128">
    <property type="entry name" value="Alpha-amylase"/>
    <property type="match status" value="1"/>
</dbReference>
<dbReference type="InterPro" id="IPR017853">
    <property type="entry name" value="GH"/>
</dbReference>
<dbReference type="InterPro" id="IPR014756">
    <property type="entry name" value="Ig_E-set"/>
</dbReference>
<dbReference type="GO" id="GO:0004553">
    <property type="term" value="F:hydrolase activity, hydrolyzing O-glycosyl compounds"/>
    <property type="evidence" value="ECO:0007669"/>
    <property type="project" value="InterPro"/>
</dbReference>
<comment type="caution">
    <text evidence="3">The sequence shown here is derived from an EMBL/GenBank/DDBJ whole genome shotgun (WGS) entry which is preliminary data.</text>
</comment>
<keyword evidence="4" id="KW-1185">Reference proteome</keyword>
<dbReference type="CDD" id="cd11341">
    <property type="entry name" value="AmyAc_Pullulanase_LD-like"/>
    <property type="match status" value="1"/>
</dbReference>
<name>A0A920CGN7_9BACL</name>
<dbReference type="Pfam" id="PF21653">
    <property type="entry name" value="pulA_all-beta"/>
    <property type="match status" value="1"/>
</dbReference>
<dbReference type="InterPro" id="IPR049117">
    <property type="entry name" value="pulA_all-beta"/>
</dbReference>
<accession>A0A920CGN7</accession>
<organism evidence="3 4">
    <name type="scientific">Paenibacillus antibioticophila</name>
    <dbReference type="NCBI Taxonomy" id="1274374"/>
    <lineage>
        <taxon>Bacteria</taxon>
        <taxon>Bacillati</taxon>
        <taxon>Bacillota</taxon>
        <taxon>Bacilli</taxon>
        <taxon>Bacillales</taxon>
        <taxon>Paenibacillaceae</taxon>
        <taxon>Paenibacillus</taxon>
    </lineage>
</organism>
<reference evidence="3 4" key="1">
    <citation type="submission" date="2021-03" db="EMBL/GenBank/DDBJ databases">
        <title>Antimicrobial resistance genes in bacteria isolated from Japanese honey, and their potential for conferring macrolide and lincosamide resistance in the American foulbrood pathogen Paenibacillus larvae.</title>
        <authorList>
            <person name="Okamoto M."/>
            <person name="Kumagai M."/>
            <person name="Kanamori H."/>
            <person name="Takamatsu D."/>
        </authorList>
    </citation>
    <scope>NUCLEOTIDE SEQUENCE [LARGE SCALE GENOMIC DNA]</scope>
    <source>
        <strain evidence="3 4">J41TS12</strain>
    </source>
</reference>
<feature type="domain" description="Glycosyl hydrolase family 13 catalytic" evidence="2">
    <location>
        <begin position="184"/>
        <end position="556"/>
    </location>
</feature>